<organism evidence="1 2">
    <name type="scientific">Microscilla marina ATCC 23134</name>
    <dbReference type="NCBI Taxonomy" id="313606"/>
    <lineage>
        <taxon>Bacteria</taxon>
        <taxon>Pseudomonadati</taxon>
        <taxon>Bacteroidota</taxon>
        <taxon>Cytophagia</taxon>
        <taxon>Cytophagales</taxon>
        <taxon>Microscillaceae</taxon>
        <taxon>Microscilla</taxon>
    </lineage>
</organism>
<sequence length="93" mass="10474">MAKEFKGNHRLAYIQQQVDEAFRAYDVAINESNYQRCANALIALRKASKNGVTEMDILAHVKAINVRAYGVSFFKQLAASARYLEKKPLDLPA</sequence>
<reference evidence="1 2" key="1">
    <citation type="submission" date="2007-01" db="EMBL/GenBank/DDBJ databases">
        <authorList>
            <person name="Haygood M."/>
            <person name="Podell S."/>
            <person name="Anderson C."/>
            <person name="Hopkinson B."/>
            <person name="Roe K."/>
            <person name="Barbeau K."/>
            <person name="Gaasterland T."/>
            <person name="Ferriera S."/>
            <person name="Johnson J."/>
            <person name="Kravitz S."/>
            <person name="Beeson K."/>
            <person name="Sutton G."/>
            <person name="Rogers Y.-H."/>
            <person name="Friedman R."/>
            <person name="Frazier M."/>
            <person name="Venter J.C."/>
        </authorList>
    </citation>
    <scope>NUCLEOTIDE SEQUENCE [LARGE SCALE GENOMIC DNA]</scope>
    <source>
        <strain evidence="1 2">ATCC 23134</strain>
    </source>
</reference>
<accession>A1ZZ03</accession>
<protein>
    <submittedName>
        <fullName evidence="1">Uncharacterized protein</fullName>
    </submittedName>
</protein>
<dbReference type="EMBL" id="AAWS01000071">
    <property type="protein sequence ID" value="EAY24383.1"/>
    <property type="molecule type" value="Genomic_DNA"/>
</dbReference>
<evidence type="ECO:0000313" key="1">
    <source>
        <dbReference type="EMBL" id="EAY24383.1"/>
    </source>
</evidence>
<dbReference type="Proteomes" id="UP000004095">
    <property type="component" value="Unassembled WGS sequence"/>
</dbReference>
<keyword evidence="2" id="KW-1185">Reference proteome</keyword>
<comment type="caution">
    <text evidence="1">The sequence shown here is derived from an EMBL/GenBank/DDBJ whole genome shotgun (WGS) entry which is preliminary data.</text>
</comment>
<proteinExistence type="predicted"/>
<evidence type="ECO:0000313" key="2">
    <source>
        <dbReference type="Proteomes" id="UP000004095"/>
    </source>
</evidence>
<gene>
    <name evidence="1" type="ORF">M23134_07178</name>
</gene>
<dbReference type="AlphaFoldDB" id="A1ZZ03"/>
<name>A1ZZ03_MICM2</name>